<dbReference type="Gene3D" id="3.20.20.80">
    <property type="entry name" value="Glycosidases"/>
    <property type="match status" value="1"/>
</dbReference>
<evidence type="ECO:0000256" key="12">
    <source>
        <dbReference type="ARBA" id="ARBA00023326"/>
    </source>
</evidence>
<evidence type="ECO:0000256" key="15">
    <source>
        <dbReference type="ARBA" id="ARBA00043078"/>
    </source>
</evidence>
<dbReference type="RefSeq" id="WP_305749423.1">
    <property type="nucleotide sequence ID" value="NZ_JAUZEE010000004.1"/>
</dbReference>
<evidence type="ECO:0000256" key="10">
    <source>
        <dbReference type="ARBA" id="ARBA00023277"/>
    </source>
</evidence>
<dbReference type="PANTHER" id="PTHR16631">
    <property type="entry name" value="GLUCAN 1,3-BETA-GLUCOSIDASE"/>
    <property type="match status" value="1"/>
</dbReference>
<dbReference type="InterPro" id="IPR008979">
    <property type="entry name" value="Galactose-bd-like_sf"/>
</dbReference>
<evidence type="ECO:0000313" key="16">
    <source>
        <dbReference type="EMBL" id="MDP4300863.1"/>
    </source>
</evidence>
<dbReference type="InterPro" id="IPR050732">
    <property type="entry name" value="Beta-glucan_modifiers"/>
</dbReference>
<evidence type="ECO:0000256" key="7">
    <source>
        <dbReference type="ARBA" id="ARBA00022801"/>
    </source>
</evidence>
<evidence type="ECO:0000256" key="6">
    <source>
        <dbReference type="ARBA" id="ARBA00022729"/>
    </source>
</evidence>
<evidence type="ECO:0000256" key="9">
    <source>
        <dbReference type="ARBA" id="ARBA00023180"/>
    </source>
</evidence>
<sequence length="600" mass="64004">MTFHLMARRARALSLGLVAALLVVACGGGGTVPSTGVSVRPLSSEFTARKAVAYSPYRTAVSDAERANETITPAMVKQDLELLIAGGFKLIRLFDSSDKVARLTLEVIRDHALDMKVMLGIYVQNGDAAYNAAEIARGIALANTHRNTVLAVSVGNETMVSWSFNKFTSAQIAAYLKTVRDAITQPVTTDDNWAYFANAAGEPNDPKAVLDTVDFVSMHTYPLLDTIPPAVASWDWEQQSAAAGMPRAIAMMDAAIASAKNEHDKVRAHLDSRGRTDLPIVIGETGWKASPSAGEFFRAHPVNQKMYFDRLNTWRDRARASGTGPRAIVYFEAFDEPWKGRDDKWGLFNVARQARCQVQDLYAQVPGVVPEPGSCAAADAVSAPSVVQSTIGQSRYVVYANASIADEARAGALQWIGFGGDSGNGGADTSFSGEVPAGTDADAPYREIAPAPASYGWGHFALSSSAAGSSEVVDLSLFEATGRLNFKLRSTYPGKLEVGFMTGSGATAYDVYLTLSNTNADGYGYVNDGQWHTVSIPIAAIRAAGAPAFGTSAPTSRFDLTKVTHPFSIGDRYGNTGNAGGAAVGSRVKVYVDEVYWSRN</sequence>
<evidence type="ECO:0000256" key="1">
    <source>
        <dbReference type="ARBA" id="ARBA00004191"/>
    </source>
</evidence>
<keyword evidence="11" id="KW-0961">Cell wall biogenesis/degradation</keyword>
<dbReference type="SUPFAM" id="SSF49785">
    <property type="entry name" value="Galactose-binding domain-like"/>
    <property type="match status" value="1"/>
</dbReference>
<evidence type="ECO:0000256" key="11">
    <source>
        <dbReference type="ARBA" id="ARBA00023316"/>
    </source>
</evidence>
<evidence type="ECO:0000256" key="4">
    <source>
        <dbReference type="ARBA" id="ARBA00022512"/>
    </source>
</evidence>
<organism evidence="16 17">
    <name type="scientific">Leptothrix discophora</name>
    <dbReference type="NCBI Taxonomy" id="89"/>
    <lineage>
        <taxon>Bacteria</taxon>
        <taxon>Pseudomonadati</taxon>
        <taxon>Pseudomonadota</taxon>
        <taxon>Betaproteobacteria</taxon>
        <taxon>Burkholderiales</taxon>
        <taxon>Sphaerotilaceae</taxon>
        <taxon>Leptothrix</taxon>
    </lineage>
</organism>
<dbReference type="InterPro" id="IPR000490">
    <property type="entry name" value="Glyco_hydro_17"/>
</dbReference>
<evidence type="ECO:0000256" key="2">
    <source>
        <dbReference type="ARBA" id="ARBA00004236"/>
    </source>
</evidence>
<comment type="caution">
    <text evidence="16">The sequence shown here is derived from an EMBL/GenBank/DDBJ whole genome shotgun (WGS) entry which is preliminary data.</text>
</comment>
<keyword evidence="8" id="KW-0472">Membrane</keyword>
<evidence type="ECO:0000256" key="8">
    <source>
        <dbReference type="ARBA" id="ARBA00023136"/>
    </source>
</evidence>
<keyword evidence="3" id="KW-1003">Cell membrane</keyword>
<dbReference type="EMBL" id="JAUZEE010000004">
    <property type="protein sequence ID" value="MDP4300863.1"/>
    <property type="molecule type" value="Genomic_DNA"/>
</dbReference>
<accession>A0ABT9G320</accession>
<dbReference type="Gene3D" id="2.60.120.430">
    <property type="entry name" value="Galactose-binding lectin"/>
    <property type="match status" value="1"/>
</dbReference>
<keyword evidence="10" id="KW-0119">Carbohydrate metabolism</keyword>
<reference evidence="16 17" key="1">
    <citation type="submission" date="2023-08" db="EMBL/GenBank/DDBJ databases">
        <authorList>
            <person name="Roldan D.M."/>
            <person name="Menes R.J."/>
        </authorList>
    </citation>
    <scope>NUCLEOTIDE SEQUENCE [LARGE SCALE GENOMIC DNA]</scope>
    <source>
        <strain evidence="16 17">CCM 2812</strain>
    </source>
</reference>
<dbReference type="Proteomes" id="UP001235760">
    <property type="component" value="Unassembled WGS sequence"/>
</dbReference>
<keyword evidence="12" id="KW-0624">Polysaccharide degradation</keyword>
<dbReference type="GO" id="GO:0016787">
    <property type="term" value="F:hydrolase activity"/>
    <property type="evidence" value="ECO:0007669"/>
    <property type="project" value="UniProtKB-KW"/>
</dbReference>
<dbReference type="PANTHER" id="PTHR16631:SF17">
    <property type="entry name" value="GLUCAN ENDO-1,3-BETA-GLUCOSIDASE BTGC"/>
    <property type="match status" value="1"/>
</dbReference>
<evidence type="ECO:0000256" key="3">
    <source>
        <dbReference type="ARBA" id="ARBA00022475"/>
    </source>
</evidence>
<dbReference type="SUPFAM" id="SSF51445">
    <property type="entry name" value="(Trans)glycosidases"/>
    <property type="match status" value="1"/>
</dbReference>
<evidence type="ECO:0000256" key="14">
    <source>
        <dbReference type="ARBA" id="ARBA00042373"/>
    </source>
</evidence>
<evidence type="ECO:0000256" key="13">
    <source>
        <dbReference type="ARBA" id="ARBA00037649"/>
    </source>
</evidence>
<evidence type="ECO:0000313" key="17">
    <source>
        <dbReference type="Proteomes" id="UP001235760"/>
    </source>
</evidence>
<dbReference type="InterPro" id="IPR017853">
    <property type="entry name" value="GH"/>
</dbReference>
<proteinExistence type="predicted"/>
<name>A0ABT9G320_LEPDI</name>
<keyword evidence="7 16" id="KW-0378">Hydrolase</keyword>
<comment type="function">
    <text evidence="13">Glucanases play a role in cell expansion during growth, in cell-cell fusion during mating, and in spore release during sporulation. This enzyme may be involved in beta-glucan degradation. Active on laminarin and lichenan.</text>
</comment>
<keyword evidence="5" id="KW-0964">Secreted</keyword>
<keyword evidence="6" id="KW-0732">Signal</keyword>
<dbReference type="Pfam" id="PF00332">
    <property type="entry name" value="Glyco_hydro_17"/>
    <property type="match status" value="1"/>
</dbReference>
<evidence type="ECO:0000256" key="5">
    <source>
        <dbReference type="ARBA" id="ARBA00022525"/>
    </source>
</evidence>
<keyword evidence="9" id="KW-0325">Glycoprotein</keyword>
<protein>
    <recommendedName>
        <fullName evidence="15">Endo-1,3-beta-glucanase btgC</fullName>
    </recommendedName>
    <alternativeName>
        <fullName evidence="14">Laminarinase btgC</fullName>
    </alternativeName>
</protein>
<gene>
    <name evidence="16" type="ORF">Q8X39_09455</name>
</gene>
<keyword evidence="17" id="KW-1185">Reference proteome</keyword>
<comment type="subcellular location">
    <subcellularLocation>
        <location evidence="2">Cell membrane</location>
    </subcellularLocation>
    <subcellularLocation>
        <location evidence="1">Secreted</location>
        <location evidence="1">Cell wall</location>
    </subcellularLocation>
</comment>
<keyword evidence="4" id="KW-0134">Cell wall</keyword>